<dbReference type="Pfam" id="PF10881">
    <property type="entry name" value="DUF2726"/>
    <property type="match status" value="1"/>
</dbReference>
<dbReference type="OrthoDB" id="6882268at2"/>
<keyword evidence="3" id="KW-1185">Reference proteome</keyword>
<dbReference type="Proteomes" id="UP000199766">
    <property type="component" value="Unassembled WGS sequence"/>
</dbReference>
<feature type="domain" description="DUF2726" evidence="1">
    <location>
        <begin position="47"/>
        <end position="141"/>
    </location>
</feature>
<evidence type="ECO:0000313" key="3">
    <source>
        <dbReference type="Proteomes" id="UP000199766"/>
    </source>
</evidence>
<protein>
    <recommendedName>
        <fullName evidence="1">DUF2726 domain-containing protein</fullName>
    </recommendedName>
</protein>
<accession>A0A1H9KU42</accession>
<organism evidence="2 3">
    <name type="scientific">Giesbergeria anulus</name>
    <dbReference type="NCBI Taxonomy" id="180197"/>
    <lineage>
        <taxon>Bacteria</taxon>
        <taxon>Pseudomonadati</taxon>
        <taxon>Pseudomonadota</taxon>
        <taxon>Betaproteobacteria</taxon>
        <taxon>Burkholderiales</taxon>
        <taxon>Comamonadaceae</taxon>
        <taxon>Giesbergeria</taxon>
    </lineage>
</organism>
<dbReference type="InterPro" id="IPR024402">
    <property type="entry name" value="DUF2726"/>
</dbReference>
<dbReference type="AlphaFoldDB" id="A0A1H9KU42"/>
<proteinExistence type="predicted"/>
<dbReference type="STRING" id="180197.SAMN02982919_01662"/>
<dbReference type="EMBL" id="FOGD01000003">
    <property type="protein sequence ID" value="SER02676.1"/>
    <property type="molecule type" value="Genomic_DNA"/>
</dbReference>
<name>A0A1H9KU42_9BURK</name>
<gene>
    <name evidence="2" type="ORF">SAMN02982919_01662</name>
</gene>
<evidence type="ECO:0000259" key="1">
    <source>
        <dbReference type="Pfam" id="PF10881"/>
    </source>
</evidence>
<dbReference type="RefSeq" id="WP_091455660.1">
    <property type="nucleotide sequence ID" value="NZ_FOGD01000003.1"/>
</dbReference>
<evidence type="ECO:0000313" key="2">
    <source>
        <dbReference type="EMBL" id="SER02676.1"/>
    </source>
</evidence>
<reference evidence="2 3" key="1">
    <citation type="submission" date="2016-10" db="EMBL/GenBank/DDBJ databases">
        <authorList>
            <person name="de Groot N.N."/>
        </authorList>
    </citation>
    <scope>NUCLEOTIDE SEQUENCE [LARGE SCALE GENOMIC DNA]</scope>
    <source>
        <strain evidence="2 3">ATCC 35958</strain>
    </source>
</reference>
<sequence length="153" mass="17070">MQTIMLVLIVLVIAVVVIAALSKKQQGPKEIPDKAIEGEKPRACPPLTKNEQAMFFRLQSALPTLIVLSQVSFGALLTAKSRGARNTFDRKRADFVICDKSFKVLAVIELDDSSHDGREAQDANRDKLLKDAGYRVLRYRGIPDIEQVAMDFR</sequence>